<sequence length="219" mass="25251">MFLTHINSRENRDKIKRKRTRIHCRSSASTADTSRSYNLASLYRPPFHLMFNGSFEKAKDAASIQDKWLLVNLQSTKEFTSHMLNRNTWANDAVSQTVSDDTSEGKKVCTYYKLDLIPVMLVIDPITRQKIRSWCGMLVQPENWLDDLVLFMDCSPMEDHLAALSHKRTRGNSSTLEDQSTKDYSSAQNPTYPPLLEEPKGDRNLLCRVGVHLLDRRRT</sequence>
<gene>
    <name evidence="3" type="ORF">Dsin_016151</name>
</gene>
<dbReference type="CDD" id="cd02958">
    <property type="entry name" value="UAS"/>
    <property type="match status" value="1"/>
</dbReference>
<dbReference type="Gene3D" id="3.40.30.10">
    <property type="entry name" value="Glutaredoxin"/>
    <property type="match status" value="1"/>
</dbReference>
<dbReference type="PANTHER" id="PTHR23322">
    <property type="entry name" value="FAS-ASSOCIATED PROTEIN"/>
    <property type="match status" value="1"/>
</dbReference>
<dbReference type="InterPro" id="IPR050730">
    <property type="entry name" value="UBX_domain-protein"/>
</dbReference>
<proteinExistence type="predicted"/>
<protein>
    <recommendedName>
        <fullName evidence="2">UAS domain-containing protein</fullName>
    </recommendedName>
</protein>
<feature type="domain" description="UAS" evidence="2">
    <location>
        <begin position="38"/>
        <end position="153"/>
    </location>
</feature>
<evidence type="ECO:0000256" key="1">
    <source>
        <dbReference type="SAM" id="MobiDB-lite"/>
    </source>
</evidence>
<keyword evidence="4" id="KW-1185">Reference proteome</keyword>
<accession>A0AAE0E5Q1</accession>
<dbReference type="Proteomes" id="UP001281410">
    <property type="component" value="Unassembled WGS sequence"/>
</dbReference>
<name>A0AAE0E5Q1_9ROSI</name>
<dbReference type="GO" id="GO:0043130">
    <property type="term" value="F:ubiquitin binding"/>
    <property type="evidence" value="ECO:0007669"/>
    <property type="project" value="TreeGrafter"/>
</dbReference>
<feature type="compositionally biased region" description="Polar residues" evidence="1">
    <location>
        <begin position="171"/>
        <end position="190"/>
    </location>
</feature>
<dbReference type="EMBL" id="JANJYJ010000005">
    <property type="protein sequence ID" value="KAK3211445.1"/>
    <property type="molecule type" value="Genomic_DNA"/>
</dbReference>
<evidence type="ECO:0000313" key="3">
    <source>
        <dbReference type="EMBL" id="KAK3211445.1"/>
    </source>
</evidence>
<feature type="region of interest" description="Disordered" evidence="1">
    <location>
        <begin position="165"/>
        <end position="199"/>
    </location>
</feature>
<evidence type="ECO:0000313" key="4">
    <source>
        <dbReference type="Proteomes" id="UP001281410"/>
    </source>
</evidence>
<comment type="caution">
    <text evidence="3">The sequence shown here is derived from an EMBL/GenBank/DDBJ whole genome shotgun (WGS) entry which is preliminary data.</text>
</comment>
<dbReference type="GO" id="GO:0043161">
    <property type="term" value="P:proteasome-mediated ubiquitin-dependent protein catabolic process"/>
    <property type="evidence" value="ECO:0007669"/>
    <property type="project" value="TreeGrafter"/>
</dbReference>
<evidence type="ECO:0000259" key="2">
    <source>
        <dbReference type="SMART" id="SM00594"/>
    </source>
</evidence>
<dbReference type="SUPFAM" id="SSF52833">
    <property type="entry name" value="Thioredoxin-like"/>
    <property type="match status" value="1"/>
</dbReference>
<dbReference type="SMART" id="SM00594">
    <property type="entry name" value="UAS"/>
    <property type="match status" value="1"/>
</dbReference>
<dbReference type="GO" id="GO:0005634">
    <property type="term" value="C:nucleus"/>
    <property type="evidence" value="ECO:0007669"/>
    <property type="project" value="TreeGrafter"/>
</dbReference>
<dbReference type="InterPro" id="IPR036249">
    <property type="entry name" value="Thioredoxin-like_sf"/>
</dbReference>
<reference evidence="3" key="1">
    <citation type="journal article" date="2023" name="Plant J.">
        <title>Genome sequences and population genomics provide insights into the demographic history, inbreeding, and mutation load of two 'living fossil' tree species of Dipteronia.</title>
        <authorList>
            <person name="Feng Y."/>
            <person name="Comes H.P."/>
            <person name="Chen J."/>
            <person name="Zhu S."/>
            <person name="Lu R."/>
            <person name="Zhang X."/>
            <person name="Li P."/>
            <person name="Qiu J."/>
            <person name="Olsen K.M."/>
            <person name="Qiu Y."/>
        </authorList>
    </citation>
    <scope>NUCLEOTIDE SEQUENCE</scope>
    <source>
        <strain evidence="3">NBL</strain>
    </source>
</reference>
<organism evidence="3 4">
    <name type="scientific">Dipteronia sinensis</name>
    <dbReference type="NCBI Taxonomy" id="43782"/>
    <lineage>
        <taxon>Eukaryota</taxon>
        <taxon>Viridiplantae</taxon>
        <taxon>Streptophyta</taxon>
        <taxon>Embryophyta</taxon>
        <taxon>Tracheophyta</taxon>
        <taxon>Spermatophyta</taxon>
        <taxon>Magnoliopsida</taxon>
        <taxon>eudicotyledons</taxon>
        <taxon>Gunneridae</taxon>
        <taxon>Pentapetalae</taxon>
        <taxon>rosids</taxon>
        <taxon>malvids</taxon>
        <taxon>Sapindales</taxon>
        <taxon>Sapindaceae</taxon>
        <taxon>Hippocastanoideae</taxon>
        <taxon>Acereae</taxon>
        <taxon>Dipteronia</taxon>
    </lineage>
</organism>
<dbReference type="InterPro" id="IPR006577">
    <property type="entry name" value="UAS"/>
</dbReference>
<dbReference type="Pfam" id="PF13899">
    <property type="entry name" value="Thioredoxin_7"/>
    <property type="match status" value="1"/>
</dbReference>
<dbReference type="PANTHER" id="PTHR23322:SF6">
    <property type="entry name" value="UBX DOMAIN-CONTAINING PROTEIN 7"/>
    <property type="match status" value="1"/>
</dbReference>
<dbReference type="AlphaFoldDB" id="A0AAE0E5Q1"/>